<dbReference type="InterPro" id="IPR030842">
    <property type="entry name" value="TF_NusA_bacterial"/>
</dbReference>
<evidence type="ECO:0000256" key="4">
    <source>
        <dbReference type="ARBA" id="ARBA00023015"/>
    </source>
</evidence>
<dbReference type="GO" id="GO:0005829">
    <property type="term" value="C:cytosol"/>
    <property type="evidence" value="ECO:0007669"/>
    <property type="project" value="TreeGrafter"/>
</dbReference>
<evidence type="ECO:0000256" key="6">
    <source>
        <dbReference type="HAMAP-Rule" id="MF_00945"/>
    </source>
</evidence>
<dbReference type="InterPro" id="IPR010212">
    <property type="entry name" value="NusA_arc"/>
</dbReference>
<evidence type="ECO:0000256" key="3">
    <source>
        <dbReference type="ARBA" id="ARBA00022884"/>
    </source>
</evidence>
<keyword evidence="1 6" id="KW-0806">Transcription termination</keyword>
<keyword evidence="4 6" id="KW-0805">Transcription regulation</keyword>
<protein>
    <recommendedName>
        <fullName evidence="6">Probable transcription termination protein NusA</fullName>
    </recommendedName>
</protein>
<keyword evidence="9" id="KW-1185">Reference proteome</keyword>
<dbReference type="PANTHER" id="PTHR22648">
    <property type="entry name" value="TRANSCRIPTION TERMINATION FACTOR NUSA"/>
    <property type="match status" value="1"/>
</dbReference>
<accession>A0A7D5GDP0</accession>
<reference evidence="8 9" key="1">
    <citation type="submission" date="2020-07" db="EMBL/GenBank/DDBJ databases">
        <title>Gai3-2, isolated from salt lake.</title>
        <authorList>
            <person name="Cui H."/>
            <person name="Shi X."/>
        </authorList>
    </citation>
    <scope>NUCLEOTIDE SEQUENCE [LARGE SCALE GENOMIC DNA]</scope>
    <source>
        <strain evidence="8 9">Gai3-2</strain>
    </source>
</reference>
<feature type="domain" description="NusA-like second KH" evidence="7">
    <location>
        <begin position="76"/>
        <end position="138"/>
    </location>
</feature>
<dbReference type="HAMAP" id="MF_00945_A">
    <property type="entry name" value="NusA_A"/>
    <property type="match status" value="1"/>
</dbReference>
<dbReference type="EMBL" id="CP058529">
    <property type="protein sequence ID" value="QLG29186.1"/>
    <property type="molecule type" value="Genomic_DNA"/>
</dbReference>
<keyword evidence="2 6" id="KW-0963">Cytoplasm</keyword>
<dbReference type="NCBIfam" id="TIGR01952">
    <property type="entry name" value="nusA_arch"/>
    <property type="match status" value="1"/>
</dbReference>
<dbReference type="InterPro" id="IPR009019">
    <property type="entry name" value="KH_sf_prok-type"/>
</dbReference>
<gene>
    <name evidence="6" type="primary">nusA</name>
    <name evidence="8" type="ORF">HUG10_17345</name>
</gene>
<dbReference type="Gene3D" id="3.30.300.20">
    <property type="match status" value="2"/>
</dbReference>
<dbReference type="InterPro" id="IPR015946">
    <property type="entry name" value="KH_dom-like_a/b"/>
</dbReference>
<dbReference type="GeneID" id="56030636"/>
<proteinExistence type="inferred from homology"/>
<comment type="similarity">
    <text evidence="6">Belongs to the NusA family.</text>
</comment>
<organism evidence="8 9">
    <name type="scientific">Halorarum halophilum</name>
    <dbReference type="NCBI Taxonomy" id="2743090"/>
    <lineage>
        <taxon>Archaea</taxon>
        <taxon>Methanobacteriati</taxon>
        <taxon>Methanobacteriota</taxon>
        <taxon>Stenosarchaea group</taxon>
        <taxon>Halobacteria</taxon>
        <taxon>Halobacteriales</taxon>
        <taxon>Haloferacaceae</taxon>
        <taxon>Halorarum</taxon>
    </lineage>
</organism>
<evidence type="ECO:0000313" key="8">
    <source>
        <dbReference type="EMBL" id="QLG29186.1"/>
    </source>
</evidence>
<comment type="function">
    <text evidence="6">Participates in transcription termination.</text>
</comment>
<keyword evidence="3" id="KW-0694">RNA-binding</keyword>
<dbReference type="InterPro" id="IPR058582">
    <property type="entry name" value="KH_NusA_2nd"/>
</dbReference>
<dbReference type="GO" id="GO:0031564">
    <property type="term" value="P:transcription antitermination"/>
    <property type="evidence" value="ECO:0007669"/>
    <property type="project" value="InterPro"/>
</dbReference>
<keyword evidence="5 6" id="KW-0804">Transcription</keyword>
<comment type="subcellular location">
    <subcellularLocation>
        <location evidence="6">Cytoplasm</location>
    </subcellularLocation>
</comment>
<name>A0A7D5GDP0_9EURY</name>
<dbReference type="GO" id="GO:0003723">
    <property type="term" value="F:RNA binding"/>
    <property type="evidence" value="ECO:0007669"/>
    <property type="project" value="UniProtKB-KW"/>
</dbReference>
<evidence type="ECO:0000256" key="5">
    <source>
        <dbReference type="ARBA" id="ARBA00023163"/>
    </source>
</evidence>
<dbReference type="GO" id="GO:0006353">
    <property type="term" value="P:DNA-templated transcription termination"/>
    <property type="evidence" value="ECO:0007669"/>
    <property type="project" value="UniProtKB-UniRule"/>
</dbReference>
<evidence type="ECO:0000256" key="1">
    <source>
        <dbReference type="ARBA" id="ARBA00022472"/>
    </source>
</evidence>
<sequence length="141" mass="15222">MRVELSDEARQYIGTFDELTDVGPLDCLLEDDGDRVVFLLPAGEMGDAIGPDGRVVRRVEDRLGADVVLVENADTPEAFVANALAPAAVRGVTVSEQNDTVAYVEVPERDRGVAIGADGRTIETARRLASRHFDIDDVQLA</sequence>
<dbReference type="PANTHER" id="PTHR22648:SF0">
    <property type="entry name" value="TRANSCRIPTION TERMINATION_ANTITERMINATION PROTEIN NUSA"/>
    <property type="match status" value="1"/>
</dbReference>
<dbReference type="AlphaFoldDB" id="A0A7D5GDP0"/>
<evidence type="ECO:0000259" key="7">
    <source>
        <dbReference type="Pfam" id="PF26594"/>
    </source>
</evidence>
<dbReference type="RefSeq" id="WP_179170760.1">
    <property type="nucleotide sequence ID" value="NZ_CP058529.1"/>
</dbReference>
<dbReference type="CDD" id="cd22531">
    <property type="entry name" value="KH-II_NusA_arch_rpt2"/>
    <property type="match status" value="1"/>
</dbReference>
<dbReference type="Pfam" id="PF26594">
    <property type="entry name" value="KH_NusA_2nd"/>
    <property type="match status" value="1"/>
</dbReference>
<dbReference type="OrthoDB" id="4116at2157"/>
<evidence type="ECO:0000313" key="9">
    <source>
        <dbReference type="Proteomes" id="UP000509750"/>
    </source>
</evidence>
<evidence type="ECO:0000256" key="2">
    <source>
        <dbReference type="ARBA" id="ARBA00022490"/>
    </source>
</evidence>
<dbReference type="SUPFAM" id="SSF54814">
    <property type="entry name" value="Prokaryotic type KH domain (KH-domain type II)"/>
    <property type="match status" value="2"/>
</dbReference>
<dbReference type="Proteomes" id="UP000509750">
    <property type="component" value="Chromosome"/>
</dbReference>
<dbReference type="KEGG" id="halg:HUG10_17345"/>